<name>A0A3Q3FLH8_9LABR</name>
<dbReference type="InterPro" id="IPR036116">
    <property type="entry name" value="FN3_sf"/>
</dbReference>
<evidence type="ECO:0000313" key="3">
    <source>
        <dbReference type="Ensembl" id="ENSLBEP00000020344.1"/>
    </source>
</evidence>
<proteinExistence type="predicted"/>
<dbReference type="Pfam" id="PF09294">
    <property type="entry name" value="Interfer-bind"/>
    <property type="match status" value="1"/>
</dbReference>
<dbReference type="InterPro" id="IPR013783">
    <property type="entry name" value="Ig-like_fold"/>
</dbReference>
<keyword evidence="1" id="KW-0732">Signal</keyword>
<protein>
    <submittedName>
        <fullName evidence="3">Interferon alpha/beta receptor 2-like</fullName>
    </submittedName>
</protein>
<dbReference type="InterPro" id="IPR050650">
    <property type="entry name" value="Type-II_Cytokine-TF_Rcpt"/>
</dbReference>
<organism evidence="3 4">
    <name type="scientific">Labrus bergylta</name>
    <name type="common">ballan wrasse</name>
    <dbReference type="NCBI Taxonomy" id="56723"/>
    <lineage>
        <taxon>Eukaryota</taxon>
        <taxon>Metazoa</taxon>
        <taxon>Chordata</taxon>
        <taxon>Craniata</taxon>
        <taxon>Vertebrata</taxon>
        <taxon>Euteleostomi</taxon>
        <taxon>Actinopterygii</taxon>
        <taxon>Neopterygii</taxon>
        <taxon>Teleostei</taxon>
        <taxon>Neoteleostei</taxon>
        <taxon>Acanthomorphata</taxon>
        <taxon>Eupercaria</taxon>
        <taxon>Labriformes</taxon>
        <taxon>Labridae</taxon>
        <taxon>Labrus</taxon>
    </lineage>
</organism>
<dbReference type="GO" id="GO:0005886">
    <property type="term" value="C:plasma membrane"/>
    <property type="evidence" value="ECO:0007669"/>
    <property type="project" value="TreeGrafter"/>
</dbReference>
<dbReference type="InterPro" id="IPR015373">
    <property type="entry name" value="Interferon/interleukin_rcp_dom"/>
</dbReference>
<evidence type="ECO:0000256" key="1">
    <source>
        <dbReference type="SAM" id="SignalP"/>
    </source>
</evidence>
<dbReference type="PANTHER" id="PTHR20859">
    <property type="entry name" value="INTERFERON/INTERLEUKIN RECEPTOR"/>
    <property type="match status" value="1"/>
</dbReference>
<dbReference type="STRING" id="56723.ENSLBEP00000020344"/>
<dbReference type="SUPFAM" id="SSF49265">
    <property type="entry name" value="Fibronectin type III"/>
    <property type="match status" value="3"/>
</dbReference>
<feature type="chain" id="PRO_5018623871" evidence="1">
    <location>
        <begin position="20"/>
        <end position="264"/>
    </location>
</feature>
<feature type="domain" description="Fibronectin type-III" evidence="2">
    <location>
        <begin position="24"/>
        <end position="121"/>
    </location>
</feature>
<evidence type="ECO:0000259" key="2">
    <source>
        <dbReference type="PROSITE" id="PS50853"/>
    </source>
</evidence>
<dbReference type="PROSITE" id="PS50853">
    <property type="entry name" value="FN3"/>
    <property type="match status" value="1"/>
</dbReference>
<dbReference type="Gene3D" id="2.60.40.10">
    <property type="entry name" value="Immunoglobulins"/>
    <property type="match status" value="1"/>
</dbReference>
<dbReference type="Pfam" id="PF01108">
    <property type="entry name" value="Tissue_fac"/>
    <property type="match status" value="1"/>
</dbReference>
<dbReference type="InterPro" id="IPR003961">
    <property type="entry name" value="FN3_dom"/>
</dbReference>
<reference evidence="3" key="1">
    <citation type="submission" date="2025-08" db="UniProtKB">
        <authorList>
            <consortium name="Ensembl"/>
        </authorList>
    </citation>
    <scope>IDENTIFICATION</scope>
</reference>
<evidence type="ECO:0000313" key="4">
    <source>
        <dbReference type="Proteomes" id="UP000261660"/>
    </source>
</evidence>
<keyword evidence="4" id="KW-1185">Reference proteome</keyword>
<dbReference type="InParanoid" id="A0A3Q3FLH8"/>
<dbReference type="GeneTree" id="ENSGT00940000157314"/>
<sequence length="264" mass="29093">MELWTLLLLRLLHLQLGVSVPLPPPSDVSISSFNMEHSLSFLPGPQSPAHTRFTIQTLRLSRRKPWRSVAACSELTVGQTCNLTRVFRDPFQSYQARVQAFTSSQTSNWTVSGVFQPLTDTVFGPPGLSVSGCGNCLLLQLTPLTTGGLQQHKQLRDLYRNLDIQVKRTRDGAQFVLSVPYTEHTVISYLQTGVEYCVSVRVSSLFTSTSLYSQPQCVYTSPPPPGLTYCVSVRVSSLFTSTSLYSQPQCVYTSPPPPGLTAGE</sequence>
<feature type="signal peptide" evidence="1">
    <location>
        <begin position="1"/>
        <end position="19"/>
    </location>
</feature>
<accession>A0A3Q3FLH8</accession>
<reference evidence="3" key="2">
    <citation type="submission" date="2025-09" db="UniProtKB">
        <authorList>
            <consortium name="Ensembl"/>
        </authorList>
    </citation>
    <scope>IDENTIFICATION</scope>
</reference>
<dbReference type="AlphaFoldDB" id="A0A3Q3FLH8"/>
<dbReference type="GO" id="GO:0004896">
    <property type="term" value="F:cytokine receptor activity"/>
    <property type="evidence" value="ECO:0007669"/>
    <property type="project" value="TreeGrafter"/>
</dbReference>
<dbReference type="Ensembl" id="ENSLBET00000021447.1">
    <property type="protein sequence ID" value="ENSLBEP00000020344.1"/>
    <property type="gene ID" value="ENSLBEG00000015605.1"/>
</dbReference>
<dbReference type="PANTHER" id="PTHR20859:SF53">
    <property type="entry name" value="INTERLEUKIN-22 RECEPTOR SUBUNIT ALPHA-1"/>
    <property type="match status" value="1"/>
</dbReference>
<dbReference type="Proteomes" id="UP000261660">
    <property type="component" value="Unplaced"/>
</dbReference>